<dbReference type="SUPFAM" id="SSF53335">
    <property type="entry name" value="S-adenosyl-L-methionine-dependent methyltransferases"/>
    <property type="match status" value="1"/>
</dbReference>
<evidence type="ECO:0000313" key="9">
    <source>
        <dbReference type="EMBL" id="PWW10436.1"/>
    </source>
</evidence>
<evidence type="ECO:0000313" key="10">
    <source>
        <dbReference type="Proteomes" id="UP000246964"/>
    </source>
</evidence>
<comment type="catalytic activity">
    <reaction evidence="6 8">
        <text>a 2'-deoxyadenosine in DNA + S-adenosyl-L-methionine = an N(6)-methyl-2'-deoxyadenosine in DNA + S-adenosyl-L-homocysteine + H(+)</text>
        <dbReference type="Rhea" id="RHEA:15197"/>
        <dbReference type="Rhea" id="RHEA-COMP:12418"/>
        <dbReference type="Rhea" id="RHEA-COMP:12419"/>
        <dbReference type="ChEBI" id="CHEBI:15378"/>
        <dbReference type="ChEBI" id="CHEBI:57856"/>
        <dbReference type="ChEBI" id="CHEBI:59789"/>
        <dbReference type="ChEBI" id="CHEBI:90615"/>
        <dbReference type="ChEBI" id="CHEBI:90616"/>
        <dbReference type="EC" id="2.1.1.72"/>
    </reaction>
</comment>
<evidence type="ECO:0000256" key="4">
    <source>
        <dbReference type="ARBA" id="ARBA00022679"/>
    </source>
</evidence>
<dbReference type="InterPro" id="IPR012327">
    <property type="entry name" value="MeTrfase_D12"/>
</dbReference>
<dbReference type="InterPro" id="IPR029063">
    <property type="entry name" value="SAM-dependent_MTases_sf"/>
</dbReference>
<dbReference type="InterPro" id="IPR012263">
    <property type="entry name" value="M_m6A_EcoRV"/>
</dbReference>
<reference evidence="9 10" key="1">
    <citation type="submission" date="2018-05" db="EMBL/GenBank/DDBJ databases">
        <title>Freshwater and sediment microbial communities from various areas in North America, analyzing microbe dynamics in response to fracking.</title>
        <authorList>
            <person name="Lamendella R."/>
        </authorList>
    </citation>
    <scope>NUCLEOTIDE SEQUENCE [LARGE SCALE GENOMIC DNA]</scope>
    <source>
        <strain evidence="9 10">125B1</strain>
    </source>
</reference>
<evidence type="ECO:0000256" key="8">
    <source>
        <dbReference type="RuleBase" id="RU361257"/>
    </source>
</evidence>
<dbReference type="GO" id="GO:0043565">
    <property type="term" value="F:sequence-specific DNA binding"/>
    <property type="evidence" value="ECO:0007669"/>
    <property type="project" value="TreeGrafter"/>
</dbReference>
<dbReference type="EMBL" id="QGTT01000014">
    <property type="protein sequence ID" value="PWW10436.1"/>
    <property type="molecule type" value="Genomic_DNA"/>
</dbReference>
<evidence type="ECO:0000256" key="6">
    <source>
        <dbReference type="ARBA" id="ARBA00047942"/>
    </source>
</evidence>
<dbReference type="Proteomes" id="UP000246964">
    <property type="component" value="Unassembled WGS sequence"/>
</dbReference>
<gene>
    <name evidence="9" type="ORF">DET45_11417</name>
</gene>
<feature type="binding site" evidence="7">
    <location>
        <position position="181"/>
    </location>
    <ligand>
        <name>S-adenosyl-L-methionine</name>
        <dbReference type="ChEBI" id="CHEBI:59789"/>
    </ligand>
</feature>
<dbReference type="Gene3D" id="3.40.50.150">
    <property type="entry name" value="Vaccinia Virus protein VP39"/>
    <property type="match status" value="1"/>
</dbReference>
<comment type="caution">
    <text evidence="9">The sequence shown here is derived from an EMBL/GenBank/DDBJ whole genome shotgun (WGS) entry which is preliminary data.</text>
</comment>
<evidence type="ECO:0000256" key="5">
    <source>
        <dbReference type="ARBA" id="ARBA00022691"/>
    </source>
</evidence>
<dbReference type="Gene3D" id="1.10.1020.10">
    <property type="entry name" value="Adenine-specific Methyltransferase, Domain 2"/>
    <property type="match status" value="1"/>
</dbReference>
<dbReference type="GO" id="GO:0009307">
    <property type="term" value="P:DNA restriction-modification system"/>
    <property type="evidence" value="ECO:0007669"/>
    <property type="project" value="InterPro"/>
</dbReference>
<dbReference type="PANTHER" id="PTHR30481:SF3">
    <property type="entry name" value="DNA ADENINE METHYLASE"/>
    <property type="match status" value="1"/>
</dbReference>
<protein>
    <recommendedName>
        <fullName evidence="2 8">Site-specific DNA-methyltransferase (adenine-specific)</fullName>
        <ecNumber evidence="2 8">2.1.1.72</ecNumber>
    </recommendedName>
</protein>
<dbReference type="OrthoDB" id="9805629at2"/>
<dbReference type="Pfam" id="PF02086">
    <property type="entry name" value="MethyltransfD12"/>
    <property type="match status" value="1"/>
</dbReference>
<dbReference type="PROSITE" id="PS00092">
    <property type="entry name" value="N6_MTASE"/>
    <property type="match status" value="1"/>
</dbReference>
<dbReference type="PIRSF" id="PIRSF000398">
    <property type="entry name" value="M_m6A_EcoRV"/>
    <property type="match status" value="1"/>
</dbReference>
<dbReference type="PANTHER" id="PTHR30481">
    <property type="entry name" value="DNA ADENINE METHYLASE"/>
    <property type="match status" value="1"/>
</dbReference>
<dbReference type="EC" id="2.1.1.72" evidence="2 8"/>
<keyword evidence="10" id="KW-1185">Reference proteome</keyword>
<sequence length="287" mass="32988">MLKKRAFLKWAGGKYGLIEPITALLPEGNKLIEPFVGAGSVFLNTNYDKYILNDVNPDLINLFKIVKRRPRRFIDDAARLFTLRNNTADAYYSLREQFNQSSDLYQRALLFLYLNRHGYNGLCRYNLSGQFNVPFGRYSRPYFPQAELEFFAEKAQQAVFTCMSFEQVFRRARKGDVVYCDPPYAPLSTTANFTSYASGGFNLEHQHELARRAAHTAHKRGIPVLISNHDTELTRLLYQDADIQSLQVARFISPKGDSRGKVAEILALYTQPERANVIPLTRRVRSR</sequence>
<organism evidence="9 10">
    <name type="scientific">Pseudidiomarina maritima</name>
    <dbReference type="NCBI Taxonomy" id="519453"/>
    <lineage>
        <taxon>Bacteria</taxon>
        <taxon>Pseudomonadati</taxon>
        <taxon>Pseudomonadota</taxon>
        <taxon>Gammaproteobacteria</taxon>
        <taxon>Alteromonadales</taxon>
        <taxon>Idiomarinaceae</taxon>
        <taxon>Pseudidiomarina</taxon>
    </lineage>
</organism>
<keyword evidence="5 8" id="KW-0949">S-adenosyl-L-methionine</keyword>
<evidence type="ECO:0000256" key="7">
    <source>
        <dbReference type="PIRSR" id="PIRSR000398-1"/>
    </source>
</evidence>
<dbReference type="NCBIfam" id="TIGR00571">
    <property type="entry name" value="dam"/>
    <property type="match status" value="1"/>
</dbReference>
<dbReference type="InterPro" id="IPR002052">
    <property type="entry name" value="DNA_methylase_N6_adenine_CS"/>
</dbReference>
<evidence type="ECO:0000256" key="2">
    <source>
        <dbReference type="ARBA" id="ARBA00011900"/>
    </source>
</evidence>
<dbReference type="STRING" id="519453.SAMN04488070_1650"/>
<dbReference type="PRINTS" id="PR00505">
    <property type="entry name" value="D12N6MTFRASE"/>
</dbReference>
<dbReference type="RefSeq" id="WP_110076439.1">
    <property type="nucleotide sequence ID" value="NZ_QGTT01000014.1"/>
</dbReference>
<proteinExistence type="inferred from homology"/>
<dbReference type="GO" id="GO:1904047">
    <property type="term" value="F:S-adenosyl-L-methionine binding"/>
    <property type="evidence" value="ECO:0007669"/>
    <property type="project" value="TreeGrafter"/>
</dbReference>
<dbReference type="GO" id="GO:0009007">
    <property type="term" value="F:site-specific DNA-methyltransferase (adenine-specific) activity"/>
    <property type="evidence" value="ECO:0007669"/>
    <property type="project" value="UniProtKB-UniRule"/>
</dbReference>
<evidence type="ECO:0000256" key="3">
    <source>
        <dbReference type="ARBA" id="ARBA00022603"/>
    </source>
</evidence>
<accession>A0A317Q4L7</accession>
<keyword evidence="3 8" id="KW-0489">Methyltransferase</keyword>
<comment type="similarity">
    <text evidence="1 8">Belongs to the N(4)/N(6)-methyltransferase family.</text>
</comment>
<dbReference type="InterPro" id="IPR023095">
    <property type="entry name" value="Ade_MeTrfase_dom_2"/>
</dbReference>
<evidence type="ECO:0000256" key="1">
    <source>
        <dbReference type="ARBA" id="ARBA00006594"/>
    </source>
</evidence>
<feature type="binding site" evidence="7">
    <location>
        <position position="54"/>
    </location>
    <ligand>
        <name>S-adenosyl-L-methionine</name>
        <dbReference type="ChEBI" id="CHEBI:59789"/>
    </ligand>
</feature>
<keyword evidence="4 8" id="KW-0808">Transferase</keyword>
<feature type="binding site" evidence="7">
    <location>
        <position position="10"/>
    </location>
    <ligand>
        <name>S-adenosyl-L-methionine</name>
        <dbReference type="ChEBI" id="CHEBI:59789"/>
    </ligand>
</feature>
<dbReference type="GO" id="GO:0032259">
    <property type="term" value="P:methylation"/>
    <property type="evidence" value="ECO:0007669"/>
    <property type="project" value="UniProtKB-KW"/>
</dbReference>
<dbReference type="GO" id="GO:0006298">
    <property type="term" value="P:mismatch repair"/>
    <property type="evidence" value="ECO:0007669"/>
    <property type="project" value="TreeGrafter"/>
</dbReference>
<dbReference type="AlphaFoldDB" id="A0A317Q4L7"/>
<name>A0A317Q4L7_9GAMM</name>
<feature type="binding site" evidence="7">
    <location>
        <position position="14"/>
    </location>
    <ligand>
        <name>S-adenosyl-L-methionine</name>
        <dbReference type="ChEBI" id="CHEBI:59789"/>
    </ligand>
</feature>